<dbReference type="EMBL" id="LNQE01000803">
    <property type="protein sequence ID" value="KUG24892.1"/>
    <property type="molecule type" value="Genomic_DNA"/>
</dbReference>
<evidence type="ECO:0000313" key="1">
    <source>
        <dbReference type="EMBL" id="KUG24892.1"/>
    </source>
</evidence>
<sequence>MKKFTISVEKVHQSTVKNFEELELFHFDCNNYGINMERLNPVTWALKCKRCKRQIIVKDNAFGNLPIMQTAVDGKERLFNHELAKETVRLKE</sequence>
<protein>
    <submittedName>
        <fullName evidence="1">Uncharacterized protein</fullName>
    </submittedName>
</protein>
<proteinExistence type="predicted"/>
<accession>A0A0W8FVN2</accession>
<organism evidence="1">
    <name type="scientific">hydrocarbon metagenome</name>
    <dbReference type="NCBI Taxonomy" id="938273"/>
    <lineage>
        <taxon>unclassified sequences</taxon>
        <taxon>metagenomes</taxon>
        <taxon>ecological metagenomes</taxon>
    </lineage>
</organism>
<name>A0A0W8FVN2_9ZZZZ</name>
<gene>
    <name evidence="1" type="ORF">ASZ90_005295</name>
</gene>
<dbReference type="AlphaFoldDB" id="A0A0W8FVN2"/>
<comment type="caution">
    <text evidence="1">The sequence shown here is derived from an EMBL/GenBank/DDBJ whole genome shotgun (WGS) entry which is preliminary data.</text>
</comment>
<reference evidence="1" key="1">
    <citation type="journal article" date="2015" name="Proc. Natl. Acad. Sci. U.S.A.">
        <title>Networks of energetic and metabolic interactions define dynamics in microbial communities.</title>
        <authorList>
            <person name="Embree M."/>
            <person name="Liu J.K."/>
            <person name="Al-Bassam M.M."/>
            <person name="Zengler K."/>
        </authorList>
    </citation>
    <scope>NUCLEOTIDE SEQUENCE</scope>
</reference>